<protein>
    <submittedName>
        <fullName evidence="1">Uncharacterized protein</fullName>
    </submittedName>
</protein>
<reference evidence="1" key="1">
    <citation type="journal article" date="2013" name="BMC Genomics">
        <title>Unscrambling butterfly oogenesis.</title>
        <authorList>
            <person name="Carter J.M."/>
            <person name="Baker S.C."/>
            <person name="Pink R."/>
            <person name="Carter D.R."/>
            <person name="Collins A."/>
            <person name="Tomlin J."/>
            <person name="Gibbs M."/>
            <person name="Breuker C.J."/>
        </authorList>
    </citation>
    <scope>NUCLEOTIDE SEQUENCE</scope>
    <source>
        <tissue evidence="1">Ovary</tissue>
    </source>
</reference>
<name>S4P4A0_9NEOP</name>
<organism evidence="1">
    <name type="scientific">Pararge aegeria</name>
    <name type="common">speckled wood butterfly</name>
    <dbReference type="NCBI Taxonomy" id="116150"/>
    <lineage>
        <taxon>Eukaryota</taxon>
        <taxon>Metazoa</taxon>
        <taxon>Ecdysozoa</taxon>
        <taxon>Arthropoda</taxon>
        <taxon>Hexapoda</taxon>
        <taxon>Insecta</taxon>
        <taxon>Pterygota</taxon>
        <taxon>Neoptera</taxon>
        <taxon>Endopterygota</taxon>
        <taxon>Lepidoptera</taxon>
        <taxon>Glossata</taxon>
        <taxon>Ditrysia</taxon>
        <taxon>Papilionoidea</taxon>
        <taxon>Nymphalidae</taxon>
        <taxon>Satyrinae</taxon>
        <taxon>Satyrini</taxon>
        <taxon>Parargina</taxon>
        <taxon>Pararge</taxon>
    </lineage>
</organism>
<accession>S4P4A0</accession>
<dbReference type="AlphaFoldDB" id="S4P4A0"/>
<reference evidence="1" key="2">
    <citation type="submission" date="2013-05" db="EMBL/GenBank/DDBJ databases">
        <authorList>
            <person name="Carter J.-M."/>
            <person name="Baker S.C."/>
            <person name="Pink R."/>
            <person name="Carter D.R.F."/>
            <person name="Collins A."/>
            <person name="Tomlin J."/>
            <person name="Gibbs M."/>
            <person name="Breuker C.J."/>
        </authorList>
    </citation>
    <scope>NUCLEOTIDE SEQUENCE</scope>
    <source>
        <tissue evidence="1">Ovary</tissue>
    </source>
</reference>
<evidence type="ECO:0000313" key="1">
    <source>
        <dbReference type="EMBL" id="JAA86486.1"/>
    </source>
</evidence>
<proteinExistence type="predicted"/>
<sequence>MVNANSGILNEAFMHRVHLRREAHAVRACTQIWTRLYAQVSLTRECNYQCPLYYYFFNTFRIKLIAKYLPTMHC</sequence>
<dbReference type="EMBL" id="GAIX01006074">
    <property type="protein sequence ID" value="JAA86486.1"/>
    <property type="molecule type" value="Transcribed_RNA"/>
</dbReference>